<dbReference type="Proteomes" id="UP000006755">
    <property type="component" value="Unassembled WGS sequence"/>
</dbReference>
<dbReference type="SUPFAM" id="SSF75620">
    <property type="entry name" value="Release factor"/>
    <property type="match status" value="1"/>
</dbReference>
<dbReference type="RefSeq" id="WP_008484810.1">
    <property type="nucleotide sequence ID" value="NZ_AMRI01000014.1"/>
</dbReference>
<dbReference type="Gene3D" id="3.30.160.20">
    <property type="match status" value="1"/>
</dbReference>
<protein>
    <submittedName>
        <fullName evidence="3">Peptide chain release factor-like protein</fullName>
    </submittedName>
</protein>
<dbReference type="Pfam" id="PF00472">
    <property type="entry name" value="RF-1"/>
    <property type="match status" value="1"/>
</dbReference>
<feature type="domain" description="Prokaryotic-type class I peptide chain release factors" evidence="2">
    <location>
        <begin position="104"/>
        <end position="179"/>
    </location>
</feature>
<evidence type="ECO:0000256" key="1">
    <source>
        <dbReference type="ARBA" id="ARBA00010835"/>
    </source>
</evidence>
<keyword evidence="4" id="KW-1185">Reference proteome</keyword>
<dbReference type="eggNOG" id="COG1186">
    <property type="taxonomic scope" value="Bacteria"/>
</dbReference>
<evidence type="ECO:0000259" key="2">
    <source>
        <dbReference type="Pfam" id="PF00472"/>
    </source>
</evidence>
<dbReference type="AlphaFoldDB" id="K2JB07"/>
<dbReference type="InterPro" id="IPR017509">
    <property type="entry name" value="PrfH"/>
</dbReference>
<proteinExistence type="inferred from homology"/>
<evidence type="ECO:0000313" key="3">
    <source>
        <dbReference type="EMBL" id="EKE72318.1"/>
    </source>
</evidence>
<dbReference type="PANTHER" id="PTHR43804:SF9">
    <property type="entry name" value="PEPTIDE CHAIN RELEASE FACTOR HOMOLOG-RELATED"/>
    <property type="match status" value="1"/>
</dbReference>
<comment type="caution">
    <text evidence="3">The sequence shown here is derived from an EMBL/GenBank/DDBJ whole genome shotgun (WGS) entry which is preliminary data.</text>
</comment>
<dbReference type="PANTHER" id="PTHR43804">
    <property type="entry name" value="LD18447P"/>
    <property type="match status" value="1"/>
</dbReference>
<evidence type="ECO:0000313" key="4">
    <source>
        <dbReference type="Proteomes" id="UP000006755"/>
    </source>
</evidence>
<dbReference type="InterPro" id="IPR000352">
    <property type="entry name" value="Pep_chain_release_fac_I"/>
</dbReference>
<dbReference type="STRING" id="745411.B3C1_10817"/>
<gene>
    <name evidence="3" type="ORF">B3C1_10817</name>
</gene>
<dbReference type="OrthoDB" id="9815709at2"/>
<sequence>MMLLQLSAGQGPKECQQALVLAARQLALEASALDVTLTPVSEQGEDARSLLYALSGQGAQALVRRWQGTLLWVCQSPFRPRHGRKNWFFSGRGFAVSEPALNEGIQYKACKASGPGGQHVNKTASAIQAVHLESGLRVAVSSERSQHANKRLARALLLQKLAERQQQARDQQQRRRWQQHWELERGKPLRTFVGPGFVEK</sequence>
<name>K2JB07_9GAMM</name>
<dbReference type="NCBIfam" id="TIGR03072">
    <property type="entry name" value="release_prfH"/>
    <property type="match status" value="1"/>
</dbReference>
<organism evidence="3 4">
    <name type="scientific">Gallaecimonas xiamenensis 3-C-1</name>
    <dbReference type="NCBI Taxonomy" id="745411"/>
    <lineage>
        <taxon>Bacteria</taxon>
        <taxon>Pseudomonadati</taxon>
        <taxon>Pseudomonadota</taxon>
        <taxon>Gammaproteobacteria</taxon>
        <taxon>Enterobacterales</taxon>
        <taxon>Gallaecimonadaceae</taxon>
        <taxon>Gallaecimonas</taxon>
    </lineage>
</organism>
<dbReference type="EMBL" id="AMRI01000014">
    <property type="protein sequence ID" value="EKE72318.1"/>
    <property type="molecule type" value="Genomic_DNA"/>
</dbReference>
<comment type="similarity">
    <text evidence="1">Belongs to the prokaryotic/mitochondrial release factor family.</text>
</comment>
<dbReference type="InterPro" id="IPR050057">
    <property type="entry name" value="Prokaryotic/Mito_RF"/>
</dbReference>
<dbReference type="GO" id="GO:0003747">
    <property type="term" value="F:translation release factor activity"/>
    <property type="evidence" value="ECO:0007669"/>
    <property type="project" value="InterPro"/>
</dbReference>
<dbReference type="InterPro" id="IPR045853">
    <property type="entry name" value="Pep_chain_release_fac_I_sf"/>
</dbReference>
<accession>K2JB07</accession>
<reference evidence="3 4" key="1">
    <citation type="journal article" date="2012" name="J. Bacteriol.">
        <title>Genome Sequence of Gallaecimonas xiamenensis Type Strain 3-C-1.</title>
        <authorList>
            <person name="Lai Q."/>
            <person name="Wang L."/>
            <person name="Wang W."/>
            <person name="Shao Z."/>
        </authorList>
    </citation>
    <scope>NUCLEOTIDE SEQUENCE [LARGE SCALE GENOMIC DNA]</scope>
    <source>
        <strain evidence="3 4">3-C-1</strain>
    </source>
</reference>
<dbReference type="PATRIC" id="fig|745411.4.peg.2123"/>